<sequence length="190" mass="20043">MTAVPDDERARAKQAFFDAVPGDAQAVERSRKLWQIAYDDDGQNTEAAAYLGASTVLAAAHARWPWDKGNLAKQGMALLDRAVAEQPENLEVRFLRGMTNYRLPGFLGRTKLATEDLQIVAGRAQAAADSGDLPRPLAAAALYHYGLLLEGRGDRAAAAASFREAGEVGPDTPGGRAAAGRLAAAAAESP</sequence>
<organism evidence="3">
    <name type="scientific">uncultured Phycisphaerae bacterium</name>
    <dbReference type="NCBI Taxonomy" id="904963"/>
    <lineage>
        <taxon>Bacteria</taxon>
        <taxon>Pseudomonadati</taxon>
        <taxon>Planctomycetota</taxon>
        <taxon>Phycisphaerae</taxon>
        <taxon>environmental samples</taxon>
    </lineage>
</organism>
<dbReference type="Gene3D" id="1.25.40.10">
    <property type="entry name" value="Tetratricopeptide repeat domain"/>
    <property type="match status" value="1"/>
</dbReference>
<dbReference type="InterPro" id="IPR011990">
    <property type="entry name" value="TPR-like_helical_dom_sf"/>
</dbReference>
<feature type="compositionally biased region" description="Low complexity" evidence="2">
    <location>
        <begin position="174"/>
        <end position="190"/>
    </location>
</feature>
<feature type="repeat" description="TPR" evidence="1">
    <location>
        <begin position="139"/>
        <end position="172"/>
    </location>
</feature>
<keyword evidence="1" id="KW-0802">TPR repeat</keyword>
<dbReference type="SUPFAM" id="SSF48452">
    <property type="entry name" value="TPR-like"/>
    <property type="match status" value="1"/>
</dbReference>
<dbReference type="EMBL" id="CADCUQ010000671">
    <property type="protein sequence ID" value="CAA9422097.1"/>
    <property type="molecule type" value="Genomic_DNA"/>
</dbReference>
<evidence type="ECO:0000256" key="2">
    <source>
        <dbReference type="SAM" id="MobiDB-lite"/>
    </source>
</evidence>
<dbReference type="PROSITE" id="PS50005">
    <property type="entry name" value="TPR"/>
    <property type="match status" value="1"/>
</dbReference>
<evidence type="ECO:0000313" key="3">
    <source>
        <dbReference type="EMBL" id="CAA9422097.1"/>
    </source>
</evidence>
<reference evidence="3" key="1">
    <citation type="submission" date="2020-02" db="EMBL/GenBank/DDBJ databases">
        <authorList>
            <person name="Meier V. D."/>
        </authorList>
    </citation>
    <scope>NUCLEOTIDE SEQUENCE</scope>
    <source>
        <strain evidence="3">AVDCRST_MAG64</strain>
    </source>
</reference>
<dbReference type="AlphaFoldDB" id="A0A6J4PTS7"/>
<evidence type="ECO:0000256" key="1">
    <source>
        <dbReference type="PROSITE-ProRule" id="PRU00339"/>
    </source>
</evidence>
<gene>
    <name evidence="3" type="ORF">AVDCRST_MAG64-2949</name>
</gene>
<feature type="region of interest" description="Disordered" evidence="2">
    <location>
        <begin position="164"/>
        <end position="190"/>
    </location>
</feature>
<proteinExistence type="predicted"/>
<protein>
    <submittedName>
        <fullName evidence="3">Uncharacterized protein</fullName>
    </submittedName>
</protein>
<name>A0A6J4PTS7_9BACT</name>
<accession>A0A6J4PTS7</accession>
<dbReference type="InterPro" id="IPR019734">
    <property type="entry name" value="TPR_rpt"/>
</dbReference>